<dbReference type="InterPro" id="IPR008269">
    <property type="entry name" value="Lon_proteolytic"/>
</dbReference>
<dbReference type="EC" id="3.4.21.53" evidence="1"/>
<dbReference type="EMBL" id="CP014228">
    <property type="protein sequence ID" value="AMD86400.1"/>
    <property type="molecule type" value="Genomic_DNA"/>
</dbReference>
<dbReference type="STRING" id="111015.AXF14_00750"/>
<dbReference type="GO" id="GO:0006508">
    <property type="term" value="P:proteolysis"/>
    <property type="evidence" value="ECO:0007669"/>
    <property type="project" value="UniProtKB-KW"/>
</dbReference>
<dbReference type="InterPro" id="IPR014721">
    <property type="entry name" value="Ribsml_uS5_D2-typ_fold_subgr"/>
</dbReference>
<reference evidence="5" key="1">
    <citation type="submission" date="2016-02" db="EMBL/GenBank/DDBJ databases">
        <authorList>
            <person name="Holder M.E."/>
            <person name="Ajami N.J."/>
            <person name="Petrosino J.F."/>
        </authorList>
    </citation>
    <scope>NUCLEOTIDE SEQUENCE [LARGE SCALE GENOMIC DNA]</scope>
    <source>
        <strain evidence="5">CCUG 36733</strain>
    </source>
</reference>
<feature type="domain" description="Lon proteolytic" evidence="3">
    <location>
        <begin position="327"/>
        <end position="428"/>
    </location>
</feature>
<proteinExistence type="inferred from homology"/>
<dbReference type="InterPro" id="IPR020568">
    <property type="entry name" value="Ribosomal_Su5_D2-typ_SF"/>
</dbReference>
<dbReference type="AlphaFoldDB" id="A0A0X8JCK6"/>
<dbReference type="RefSeq" id="WP_067939129.1">
    <property type="nucleotide sequence ID" value="NZ_CP014228.1"/>
</dbReference>
<dbReference type="KEGG" id="ard:AXF14_00750"/>
<evidence type="ECO:0000256" key="2">
    <source>
        <dbReference type="SAM" id="MobiDB-lite"/>
    </source>
</evidence>
<keyword evidence="1" id="KW-0645">Protease</keyword>
<protein>
    <recommendedName>
        <fullName evidence="1">endopeptidase La</fullName>
        <ecNumber evidence="1">3.4.21.53</ecNumber>
    </recommendedName>
</protein>
<organism evidence="4 5">
    <name type="scientific">Actinomyces radicidentis</name>
    <dbReference type="NCBI Taxonomy" id="111015"/>
    <lineage>
        <taxon>Bacteria</taxon>
        <taxon>Bacillati</taxon>
        <taxon>Actinomycetota</taxon>
        <taxon>Actinomycetes</taxon>
        <taxon>Actinomycetales</taxon>
        <taxon>Actinomycetaceae</taxon>
        <taxon>Actinomyces</taxon>
    </lineage>
</organism>
<sequence length="460" mass="45195">MSPVTQHSPSPDQQPGDATGSGDPAEGAAADSASADSASADGAVTGRGSLRRHRRRQLTALGAGVAVASLAVAGATVPINKVIEAPGPTWNVLEGSTSSGGTSASSTGTASSSASGTASSGSSASASASDSSAILSVTGTRTYAADGALRMTTVSVMGCPGYKVTAFDLIGAWLHSDRRVLDRDAVCPSSMTAEQVDAVNQAEMTSSQDSAVVAALMETGLAKSMVLTIAQVADGQKDSGLKTGDVITSVTPDGGATTTITTYAQLHDLMQTISEGTKVTVGVTRDGKATSAALTTLAPSSGEQTSGSMLGVALSVRADSDVDATFGLSDVGGPSAGTMFALGIIDEVTPGDLTGGKDIAGTGTISVSGEVGAIGGIQQKMAGARASGSDYFLSPASNCDEVVGHEPDGMSVYAVSTLHEAVETVEAIADGKTSGLQTCEAVQAEASGTASPSAGASATR</sequence>
<dbReference type="PANTHER" id="PTHR10046">
    <property type="entry name" value="ATP DEPENDENT LON PROTEASE FAMILY MEMBER"/>
    <property type="match status" value="1"/>
</dbReference>
<dbReference type="GO" id="GO:0005524">
    <property type="term" value="F:ATP binding"/>
    <property type="evidence" value="ECO:0007669"/>
    <property type="project" value="InterPro"/>
</dbReference>
<dbReference type="InterPro" id="IPR036034">
    <property type="entry name" value="PDZ_sf"/>
</dbReference>
<keyword evidence="1" id="KW-0720">Serine protease</keyword>
<dbReference type="Proteomes" id="UP000065220">
    <property type="component" value="Chromosome"/>
</dbReference>
<dbReference type="Pfam" id="PF05362">
    <property type="entry name" value="Lon_C"/>
    <property type="match status" value="1"/>
</dbReference>
<feature type="compositionally biased region" description="Low complexity" evidence="2">
    <location>
        <begin position="20"/>
        <end position="48"/>
    </location>
</feature>
<keyword evidence="5" id="KW-1185">Reference proteome</keyword>
<dbReference type="InterPro" id="IPR027065">
    <property type="entry name" value="Lon_Prtase"/>
</dbReference>
<accession>A0A0X8JCK6</accession>
<name>A0A0X8JCK6_ACTRD</name>
<dbReference type="SUPFAM" id="SSF54211">
    <property type="entry name" value="Ribosomal protein S5 domain 2-like"/>
    <property type="match status" value="1"/>
</dbReference>
<keyword evidence="1" id="KW-0378">Hydrolase</keyword>
<feature type="active site" evidence="1">
    <location>
        <position position="380"/>
    </location>
</feature>
<dbReference type="GO" id="GO:0030163">
    <property type="term" value="P:protein catabolic process"/>
    <property type="evidence" value="ECO:0007669"/>
    <property type="project" value="InterPro"/>
</dbReference>
<dbReference type="OrthoDB" id="2356897at2"/>
<comment type="catalytic activity">
    <reaction evidence="1">
        <text>Hydrolysis of proteins in presence of ATP.</text>
        <dbReference type="EC" id="3.4.21.53"/>
    </reaction>
</comment>
<feature type="region of interest" description="Disordered" evidence="2">
    <location>
        <begin position="93"/>
        <end position="127"/>
    </location>
</feature>
<dbReference type="GO" id="GO:0004252">
    <property type="term" value="F:serine-type endopeptidase activity"/>
    <property type="evidence" value="ECO:0007669"/>
    <property type="project" value="UniProtKB-UniRule"/>
</dbReference>
<dbReference type="Gene3D" id="3.30.230.10">
    <property type="match status" value="1"/>
</dbReference>
<comment type="similarity">
    <text evidence="1">Belongs to the peptidase S16 family.</text>
</comment>
<evidence type="ECO:0000256" key="1">
    <source>
        <dbReference type="PROSITE-ProRule" id="PRU01122"/>
    </source>
</evidence>
<feature type="active site" evidence="1">
    <location>
        <position position="335"/>
    </location>
</feature>
<evidence type="ECO:0000313" key="4">
    <source>
        <dbReference type="EMBL" id="AMD86400.1"/>
    </source>
</evidence>
<feature type="compositionally biased region" description="Polar residues" evidence="2">
    <location>
        <begin position="1"/>
        <end position="13"/>
    </location>
</feature>
<evidence type="ECO:0000313" key="5">
    <source>
        <dbReference type="Proteomes" id="UP000065220"/>
    </source>
</evidence>
<dbReference type="GO" id="GO:0004176">
    <property type="term" value="F:ATP-dependent peptidase activity"/>
    <property type="evidence" value="ECO:0007669"/>
    <property type="project" value="UniProtKB-UniRule"/>
</dbReference>
<feature type="compositionally biased region" description="Low complexity" evidence="2">
    <location>
        <begin position="95"/>
        <end position="127"/>
    </location>
</feature>
<feature type="region of interest" description="Disordered" evidence="2">
    <location>
        <begin position="1"/>
        <end position="52"/>
    </location>
</feature>
<evidence type="ECO:0000259" key="3">
    <source>
        <dbReference type="PROSITE" id="PS51786"/>
    </source>
</evidence>
<gene>
    <name evidence="4" type="ORF">AXF14_00750</name>
</gene>
<dbReference type="PROSITE" id="PS51786">
    <property type="entry name" value="LON_PROTEOLYTIC"/>
    <property type="match status" value="1"/>
</dbReference>
<dbReference type="SUPFAM" id="SSF50156">
    <property type="entry name" value="PDZ domain-like"/>
    <property type="match status" value="1"/>
</dbReference>